<comment type="caution">
    <text evidence="2">The sequence shown here is derived from an EMBL/GenBank/DDBJ whole genome shotgun (WGS) entry which is preliminary data.</text>
</comment>
<organism evidence="2 3">
    <name type="scientific">Pleurodeles waltl</name>
    <name type="common">Iberian ribbed newt</name>
    <dbReference type="NCBI Taxonomy" id="8319"/>
    <lineage>
        <taxon>Eukaryota</taxon>
        <taxon>Metazoa</taxon>
        <taxon>Chordata</taxon>
        <taxon>Craniata</taxon>
        <taxon>Vertebrata</taxon>
        <taxon>Euteleostomi</taxon>
        <taxon>Amphibia</taxon>
        <taxon>Batrachia</taxon>
        <taxon>Caudata</taxon>
        <taxon>Salamandroidea</taxon>
        <taxon>Salamandridae</taxon>
        <taxon>Pleurodelinae</taxon>
        <taxon>Pleurodeles</taxon>
    </lineage>
</organism>
<dbReference type="AlphaFoldDB" id="A0AAV7PYZ4"/>
<sequence>MPERHRVTLVLCSDSLERRAEELGRVGRRPRMLGRAAVRPCHVALCARRDLHAGVASRRGARGAGDRRWEPSGTVTEGWAARAAAR</sequence>
<dbReference type="Proteomes" id="UP001066276">
    <property type="component" value="Chromosome 7"/>
</dbReference>
<protein>
    <submittedName>
        <fullName evidence="2">Uncharacterized protein</fullName>
    </submittedName>
</protein>
<evidence type="ECO:0000313" key="3">
    <source>
        <dbReference type="Proteomes" id="UP001066276"/>
    </source>
</evidence>
<reference evidence="2" key="1">
    <citation type="journal article" date="2022" name="bioRxiv">
        <title>Sequencing and chromosome-scale assembly of the giantPleurodeles waltlgenome.</title>
        <authorList>
            <person name="Brown T."/>
            <person name="Elewa A."/>
            <person name="Iarovenko S."/>
            <person name="Subramanian E."/>
            <person name="Araus A.J."/>
            <person name="Petzold A."/>
            <person name="Susuki M."/>
            <person name="Suzuki K.-i.T."/>
            <person name="Hayashi T."/>
            <person name="Toyoda A."/>
            <person name="Oliveira C."/>
            <person name="Osipova E."/>
            <person name="Leigh N.D."/>
            <person name="Simon A."/>
            <person name="Yun M.H."/>
        </authorList>
    </citation>
    <scope>NUCLEOTIDE SEQUENCE</scope>
    <source>
        <strain evidence="2">20211129_DDA</strain>
        <tissue evidence="2">Liver</tissue>
    </source>
</reference>
<name>A0AAV7PYZ4_PLEWA</name>
<evidence type="ECO:0000313" key="2">
    <source>
        <dbReference type="EMBL" id="KAJ1132175.1"/>
    </source>
</evidence>
<gene>
    <name evidence="2" type="ORF">NDU88_010502</name>
</gene>
<evidence type="ECO:0000256" key="1">
    <source>
        <dbReference type="SAM" id="MobiDB-lite"/>
    </source>
</evidence>
<feature type="region of interest" description="Disordered" evidence="1">
    <location>
        <begin position="56"/>
        <end position="86"/>
    </location>
</feature>
<keyword evidence="3" id="KW-1185">Reference proteome</keyword>
<dbReference type="EMBL" id="JANPWB010000011">
    <property type="protein sequence ID" value="KAJ1132175.1"/>
    <property type="molecule type" value="Genomic_DNA"/>
</dbReference>
<accession>A0AAV7PYZ4</accession>
<proteinExistence type="predicted"/>